<sequence>MKNLQLILASIALASAFSFNPAVASFGPGDTSSLSARTMIATSESMEYKININTADASELTALPGVGQKKAEEIVKYRELNGEFKSVDELVNVKGIGVKMVAKISEMVKV</sequence>
<dbReference type="InterPro" id="IPR051675">
    <property type="entry name" value="Endo/Exo/Phosphatase_dom_1"/>
</dbReference>
<name>A0AAW8R068_9ALTE</name>
<dbReference type="Pfam" id="PF12836">
    <property type="entry name" value="HHH_3"/>
    <property type="match status" value="1"/>
</dbReference>
<proteinExistence type="predicted"/>
<feature type="domain" description="Helix-hairpin-helix DNA-binding motif class 1" evidence="2">
    <location>
        <begin position="88"/>
        <end position="107"/>
    </location>
</feature>
<organism evidence="3 4">
    <name type="scientific">Brumicola blandensis</name>
    <dbReference type="NCBI Taxonomy" id="3075611"/>
    <lineage>
        <taxon>Bacteria</taxon>
        <taxon>Pseudomonadati</taxon>
        <taxon>Pseudomonadota</taxon>
        <taxon>Gammaproteobacteria</taxon>
        <taxon>Alteromonadales</taxon>
        <taxon>Alteromonadaceae</taxon>
        <taxon>Brumicola</taxon>
    </lineage>
</organism>
<dbReference type="GO" id="GO:0015628">
    <property type="term" value="P:protein secretion by the type II secretion system"/>
    <property type="evidence" value="ECO:0007669"/>
    <property type="project" value="TreeGrafter"/>
</dbReference>
<dbReference type="SMART" id="SM00278">
    <property type="entry name" value="HhH1"/>
    <property type="match status" value="2"/>
</dbReference>
<dbReference type="PANTHER" id="PTHR21180:SF32">
    <property type="entry name" value="ENDONUCLEASE_EXONUCLEASE_PHOSPHATASE FAMILY DOMAIN-CONTAINING PROTEIN 1"/>
    <property type="match status" value="1"/>
</dbReference>
<keyword evidence="1" id="KW-0732">Signal</keyword>
<dbReference type="SUPFAM" id="SSF47781">
    <property type="entry name" value="RuvA domain 2-like"/>
    <property type="match status" value="1"/>
</dbReference>
<dbReference type="PANTHER" id="PTHR21180">
    <property type="entry name" value="ENDONUCLEASE/EXONUCLEASE/PHOSPHATASE FAMILY DOMAIN-CONTAINING PROTEIN 1"/>
    <property type="match status" value="1"/>
</dbReference>
<feature type="chain" id="PRO_5043947979" evidence="1">
    <location>
        <begin position="25"/>
        <end position="110"/>
    </location>
</feature>
<reference evidence="3 4" key="1">
    <citation type="submission" date="2023-09" db="EMBL/GenBank/DDBJ databases">
        <authorList>
            <person name="Rey-Velasco X."/>
        </authorList>
    </citation>
    <scope>NUCLEOTIDE SEQUENCE [LARGE SCALE GENOMIC DNA]</scope>
    <source>
        <strain evidence="3 4">W409</strain>
    </source>
</reference>
<evidence type="ECO:0000256" key="1">
    <source>
        <dbReference type="SAM" id="SignalP"/>
    </source>
</evidence>
<keyword evidence="4" id="KW-1185">Reference proteome</keyword>
<dbReference type="AlphaFoldDB" id="A0AAW8R068"/>
<protein>
    <submittedName>
        <fullName evidence="3">Helix-hairpin-helix domain-containing protein</fullName>
    </submittedName>
</protein>
<dbReference type="EMBL" id="JAVRIE010000003">
    <property type="protein sequence ID" value="MDT0582701.1"/>
    <property type="molecule type" value="Genomic_DNA"/>
</dbReference>
<evidence type="ECO:0000259" key="2">
    <source>
        <dbReference type="SMART" id="SM00278"/>
    </source>
</evidence>
<gene>
    <name evidence="3" type="ORF">RM544_09115</name>
</gene>
<dbReference type="InterPro" id="IPR004509">
    <property type="entry name" value="Competence_ComEA_HhH"/>
</dbReference>
<feature type="signal peptide" evidence="1">
    <location>
        <begin position="1"/>
        <end position="24"/>
    </location>
</feature>
<dbReference type="GO" id="GO:0015627">
    <property type="term" value="C:type II protein secretion system complex"/>
    <property type="evidence" value="ECO:0007669"/>
    <property type="project" value="TreeGrafter"/>
</dbReference>
<dbReference type="Gene3D" id="1.10.150.280">
    <property type="entry name" value="AF1531-like domain"/>
    <property type="match status" value="1"/>
</dbReference>
<dbReference type="GO" id="GO:0006281">
    <property type="term" value="P:DNA repair"/>
    <property type="evidence" value="ECO:0007669"/>
    <property type="project" value="InterPro"/>
</dbReference>
<dbReference type="NCBIfam" id="TIGR00426">
    <property type="entry name" value="competence protein ComEA helix-hairpin-helix repeat region"/>
    <property type="match status" value="1"/>
</dbReference>
<dbReference type="InterPro" id="IPR003583">
    <property type="entry name" value="Hlx-hairpin-Hlx_DNA-bd_motif"/>
</dbReference>
<dbReference type="Proteomes" id="UP001249020">
    <property type="component" value="Unassembled WGS sequence"/>
</dbReference>
<dbReference type="RefSeq" id="WP_311361479.1">
    <property type="nucleotide sequence ID" value="NZ_JAVRIE010000003.1"/>
</dbReference>
<comment type="caution">
    <text evidence="3">The sequence shown here is derived from an EMBL/GenBank/DDBJ whole genome shotgun (WGS) entry which is preliminary data.</text>
</comment>
<evidence type="ECO:0000313" key="4">
    <source>
        <dbReference type="Proteomes" id="UP001249020"/>
    </source>
</evidence>
<feature type="domain" description="Helix-hairpin-helix DNA-binding motif class 1" evidence="2">
    <location>
        <begin position="58"/>
        <end position="77"/>
    </location>
</feature>
<evidence type="ECO:0000313" key="3">
    <source>
        <dbReference type="EMBL" id="MDT0582701.1"/>
    </source>
</evidence>
<dbReference type="GO" id="GO:0003677">
    <property type="term" value="F:DNA binding"/>
    <property type="evidence" value="ECO:0007669"/>
    <property type="project" value="InterPro"/>
</dbReference>
<accession>A0AAW8R068</accession>
<dbReference type="InterPro" id="IPR010994">
    <property type="entry name" value="RuvA_2-like"/>
</dbReference>